<feature type="transmembrane region" description="Helical" evidence="1">
    <location>
        <begin position="6"/>
        <end position="24"/>
    </location>
</feature>
<dbReference type="STRING" id="46224.B4102_1601"/>
<sequence>MLWLIRIAILALVIYFIAKIIKYLRNPKRKLQHAHNGKRYFFYDDSENIRKNFLITYKGVLLEGEKYLGPKETSSNVLSIFVWPHDLQLLNALDDQDLLFLENEIKLKYPNAVIDWKNPIKEIIRKHKENC</sequence>
<accession>A0A150LFV0</accession>
<dbReference type="RefSeq" id="WP_066227024.1">
    <property type="nucleotide sequence ID" value="NZ_CP066701.1"/>
</dbReference>
<dbReference type="Proteomes" id="UP000595512">
    <property type="component" value="Chromosome"/>
</dbReference>
<dbReference type="PATRIC" id="fig|46224.3.peg.659"/>
<dbReference type="EMBL" id="LQYN01000011">
    <property type="protein sequence ID" value="KYD10816.1"/>
    <property type="molecule type" value="Genomic_DNA"/>
</dbReference>
<evidence type="ECO:0000313" key="2">
    <source>
        <dbReference type="EMBL" id="KYD10816.1"/>
    </source>
</evidence>
<proteinExistence type="predicted"/>
<dbReference type="KEGG" id="hspo:JGZ69_15010"/>
<evidence type="ECO:0000313" key="5">
    <source>
        <dbReference type="Proteomes" id="UP000595512"/>
    </source>
</evidence>
<evidence type="ECO:0000256" key="1">
    <source>
        <dbReference type="SAM" id="Phobius"/>
    </source>
</evidence>
<keyword evidence="1" id="KW-0472">Membrane</keyword>
<keyword evidence="1" id="KW-0812">Transmembrane</keyword>
<organism evidence="2 4">
    <name type="scientific">Heyndrickxia sporothermodurans</name>
    <dbReference type="NCBI Taxonomy" id="46224"/>
    <lineage>
        <taxon>Bacteria</taxon>
        <taxon>Bacillati</taxon>
        <taxon>Bacillota</taxon>
        <taxon>Bacilli</taxon>
        <taxon>Bacillales</taxon>
        <taxon>Bacillaceae</taxon>
        <taxon>Heyndrickxia</taxon>
    </lineage>
</organism>
<keyword evidence="4" id="KW-1185">Reference proteome</keyword>
<evidence type="ECO:0000313" key="3">
    <source>
        <dbReference type="EMBL" id="QQX24120.1"/>
    </source>
</evidence>
<dbReference type="Proteomes" id="UP000075666">
    <property type="component" value="Unassembled WGS sequence"/>
</dbReference>
<dbReference type="EMBL" id="CP066701">
    <property type="protein sequence ID" value="QQX24120.1"/>
    <property type="molecule type" value="Genomic_DNA"/>
</dbReference>
<protein>
    <submittedName>
        <fullName evidence="3">Sigma-w pathway protein ysdB</fullName>
    </submittedName>
</protein>
<reference evidence="2 4" key="1">
    <citation type="submission" date="2016-01" db="EMBL/GenBank/DDBJ databases">
        <title>Genome Sequences of Twelve Sporeforming Bacillus Species Isolated from Foods.</title>
        <authorList>
            <person name="Berendsen E.M."/>
            <person name="Wells-Bennik M.H."/>
            <person name="Krawcyk A.O."/>
            <person name="De Jong A."/>
            <person name="Holsappel S."/>
            <person name="Eijlander R.T."/>
            <person name="Kuipers O.P."/>
        </authorList>
    </citation>
    <scope>NUCLEOTIDE SEQUENCE [LARGE SCALE GENOMIC DNA]</scope>
    <source>
        <strain evidence="2 4">B4102</strain>
    </source>
</reference>
<reference evidence="3 5" key="2">
    <citation type="submission" date="2020-12" db="EMBL/GenBank/DDBJ databases">
        <title>Taxonomic evaluation of the Bacillus sporothermodurans group of bacteria based on whole genome sequences.</title>
        <authorList>
            <person name="Fiedler G."/>
            <person name="Herbstmann A.-D."/>
            <person name="Doll E."/>
            <person name="Wenning M."/>
            <person name="Brinks E."/>
            <person name="Kabisch J."/>
            <person name="Breitenwieser F."/>
            <person name="Lappann M."/>
            <person name="Boehnlein C."/>
            <person name="Franz C."/>
        </authorList>
    </citation>
    <scope>NUCLEOTIDE SEQUENCE [LARGE SCALE GENOMIC DNA]</scope>
    <source>
        <strain evidence="3 5">DSM 10599</strain>
    </source>
</reference>
<evidence type="ECO:0000313" key="4">
    <source>
        <dbReference type="Proteomes" id="UP000075666"/>
    </source>
</evidence>
<dbReference type="AlphaFoldDB" id="A0A150LFV0"/>
<dbReference type="OrthoDB" id="2735026at2"/>
<name>A0A150LFV0_9BACI</name>
<gene>
    <name evidence="2" type="ORF">B4102_1601</name>
    <name evidence="3" type="ORF">JGZ69_15010</name>
</gene>
<keyword evidence="1" id="KW-1133">Transmembrane helix</keyword>